<feature type="domain" description="THUMP-like" evidence="2">
    <location>
        <begin position="342"/>
        <end position="412"/>
    </location>
</feature>
<proteinExistence type="predicted"/>
<gene>
    <name evidence="3" type="ordered locus">Tfu_2600</name>
</gene>
<dbReference type="KEGG" id="tfu:Tfu_2600"/>
<accession>Q47LN9</accession>
<dbReference type="InterPro" id="IPR041497">
    <property type="entry name" value="Thump-like"/>
</dbReference>
<dbReference type="InterPro" id="IPR041698">
    <property type="entry name" value="Methyltransf_25"/>
</dbReference>
<dbReference type="EMBL" id="CP000088">
    <property type="protein sequence ID" value="AAZ56633.1"/>
    <property type="molecule type" value="Genomic_DNA"/>
</dbReference>
<evidence type="ECO:0000259" key="2">
    <source>
        <dbReference type="Pfam" id="PF18096"/>
    </source>
</evidence>
<reference evidence="3" key="1">
    <citation type="submission" date="2005-07" db="EMBL/GenBank/DDBJ databases">
        <title>Complete sequence of Thermobifida fusca YX.</title>
        <authorList>
            <consortium name="US DOE Joint Genome Institute"/>
            <person name="Copeland A."/>
            <person name="Lucas S."/>
            <person name="Lapidus A."/>
            <person name="Barry K."/>
            <person name="Detter J.C."/>
            <person name="Glavina T."/>
            <person name="Hammon N."/>
            <person name="Israni S."/>
            <person name="Pitluck S."/>
            <person name="Di Bartolo G."/>
            <person name="Chain P."/>
            <person name="Schmutz J."/>
            <person name="Larimer F."/>
            <person name="Land M."/>
            <person name="Lykidis A."/>
            <person name="Richardson P."/>
        </authorList>
    </citation>
    <scope>NUCLEOTIDE SEQUENCE</scope>
    <source>
        <strain evidence="3">YX</strain>
    </source>
</reference>
<dbReference type="RefSeq" id="WP_011293023.1">
    <property type="nucleotide sequence ID" value="NC_007333.1"/>
</dbReference>
<dbReference type="Pfam" id="PF18096">
    <property type="entry name" value="Thump_like"/>
    <property type="match status" value="1"/>
</dbReference>
<dbReference type="SUPFAM" id="SSF53335">
    <property type="entry name" value="S-adenosyl-L-methionine-dependent methyltransferases"/>
    <property type="match status" value="1"/>
</dbReference>
<organism evidence="3">
    <name type="scientific">Thermobifida fusca (strain YX)</name>
    <dbReference type="NCBI Taxonomy" id="269800"/>
    <lineage>
        <taxon>Bacteria</taxon>
        <taxon>Bacillati</taxon>
        <taxon>Actinomycetota</taxon>
        <taxon>Actinomycetes</taxon>
        <taxon>Streptosporangiales</taxon>
        <taxon>Nocardiopsidaceae</taxon>
        <taxon>Thermobifida</taxon>
    </lineage>
</organism>
<dbReference type="InterPro" id="IPR029063">
    <property type="entry name" value="SAM-dependent_MTases_sf"/>
</dbReference>
<dbReference type="PANTHER" id="PTHR14741">
    <property type="entry name" value="S-ADENOSYLMETHIONINE-DEPENDENT METHYLTRANSFERASE RELATED"/>
    <property type="match status" value="1"/>
</dbReference>
<dbReference type="HOGENOM" id="CLU_038123_1_1_11"/>
<dbReference type="Pfam" id="PF13649">
    <property type="entry name" value="Methyltransf_25"/>
    <property type="match status" value="1"/>
</dbReference>
<feature type="domain" description="Methyltransferase" evidence="1">
    <location>
        <begin position="116"/>
        <end position="183"/>
    </location>
</feature>
<dbReference type="AlphaFoldDB" id="Q47LN9"/>
<evidence type="ECO:0000259" key="1">
    <source>
        <dbReference type="Pfam" id="PF13649"/>
    </source>
</evidence>
<dbReference type="CDD" id="cd02440">
    <property type="entry name" value="AdoMet_MTases"/>
    <property type="match status" value="1"/>
</dbReference>
<evidence type="ECO:0000313" key="3">
    <source>
        <dbReference type="EMBL" id="AAZ56633.1"/>
    </source>
</evidence>
<protein>
    <recommendedName>
        <fullName evidence="4">THUMP-like domain-containing protein</fullName>
    </recommendedName>
</protein>
<name>Q47LN9_THEFY</name>
<dbReference type="eggNOG" id="COG4123">
    <property type="taxonomic scope" value="Bacteria"/>
</dbReference>
<evidence type="ECO:0008006" key="4">
    <source>
        <dbReference type="Google" id="ProtNLM"/>
    </source>
</evidence>
<sequence>MTNRELAGFLALRSPVGERLLGEVAPGESAADPLRAVDRLRRHPALAELPEEEAAALVHALLTQVRLRSRAKAKFGPLADQMFFTPAGLEQATRAPVAAYRARRIADRVASATAPVADLCCGIGADLLALARAGLSVEGVDQDPLTVAVAEANIAAAGLAGRAQVRLGDATQVRSAEYAAVFCDPARRSHRGRVFDPRAYSPAWDTVVALAQAAPAGCVKAAPGLPHESIPDGTAAEWISVDREVKETTLWFGALAEGAPSRQATLVRTKPGSGEVEIITVVDHRLGTPPLSRPLRYLYEPDNAVVRSHLVAEAAAAVNGSLLDPAIAYLTSDSLVRTPLCQVYEVREVMPFSLKRLRAALRERNVGTVTIKKRGSAVDVERLRRDLKLRGSETAVVVLTRFGSRPYCLLCAEVAAGEDGGSP</sequence>
<dbReference type="Gene3D" id="3.40.50.150">
    <property type="entry name" value="Vaccinia Virus protein VP39"/>
    <property type="match status" value="1"/>
</dbReference>
<dbReference type="STRING" id="269800.Tfu_2600"/>
<dbReference type="PANTHER" id="PTHR14741:SF32">
    <property type="entry name" value="TRIMETHYLGUANOSINE SYNTHASE"/>
    <property type="match status" value="1"/>
</dbReference>